<proteinExistence type="inferred from homology"/>
<reference evidence="6" key="1">
    <citation type="submission" date="2024-07" db="EMBL/GenBank/DDBJ databases">
        <title>Two chromosome-level genome assemblies of Korean endemic species Abeliophyllum distichum and Forsythia ovata (Oleaceae).</title>
        <authorList>
            <person name="Jang H."/>
        </authorList>
    </citation>
    <scope>NUCLEOTIDE SEQUENCE [LARGE SCALE GENOMIC DNA]</scope>
</reference>
<evidence type="ECO:0000256" key="2">
    <source>
        <dbReference type="ARBA" id="ARBA00022679"/>
    </source>
</evidence>
<sequence length="124" mass="14125">MICEGIIYQFGPCCEHVLGYWNASMQPPEKVLILTYEDLKKNPMDSVKKKIVKHLGQPISLEEEKDGIVEEIVKQCSFENLSNLEMNKTGVQRYASIISIENHVFSRKGNFGDWQTTQCRNGGT</sequence>
<dbReference type="GO" id="GO:0016740">
    <property type="term" value="F:transferase activity"/>
    <property type="evidence" value="ECO:0007669"/>
    <property type="project" value="UniProtKB-KW"/>
</dbReference>
<evidence type="ECO:0000313" key="6">
    <source>
        <dbReference type="Proteomes" id="UP001604277"/>
    </source>
</evidence>
<dbReference type="InterPro" id="IPR000863">
    <property type="entry name" value="Sulfotransferase_dom"/>
</dbReference>
<gene>
    <name evidence="5" type="ORF">Fot_40473</name>
</gene>
<dbReference type="Gene3D" id="3.40.50.300">
    <property type="entry name" value="P-loop containing nucleotide triphosphate hydrolases"/>
    <property type="match status" value="1"/>
</dbReference>
<dbReference type="AlphaFoldDB" id="A0ABD1S7H9"/>
<keyword evidence="6" id="KW-1185">Reference proteome</keyword>
<dbReference type="EC" id="2.8.2.-" evidence="3"/>
<comment type="caution">
    <text evidence="5">The sequence shown here is derived from an EMBL/GenBank/DDBJ whole genome shotgun (WGS) entry which is preliminary data.</text>
</comment>
<accession>A0ABD1S7H9</accession>
<dbReference type="InterPro" id="IPR027417">
    <property type="entry name" value="P-loop_NTPase"/>
</dbReference>
<evidence type="ECO:0000259" key="4">
    <source>
        <dbReference type="Pfam" id="PF00685"/>
    </source>
</evidence>
<name>A0ABD1S7H9_9LAMI</name>
<feature type="domain" description="Sulfotransferase" evidence="4">
    <location>
        <begin position="8"/>
        <end position="116"/>
    </location>
</feature>
<dbReference type="Proteomes" id="UP001604277">
    <property type="component" value="Unassembled WGS sequence"/>
</dbReference>
<dbReference type="Pfam" id="PF00685">
    <property type="entry name" value="Sulfotransfer_1"/>
    <property type="match status" value="1"/>
</dbReference>
<dbReference type="PANTHER" id="PTHR11783">
    <property type="entry name" value="SULFOTRANSFERASE SULT"/>
    <property type="match status" value="1"/>
</dbReference>
<dbReference type="EMBL" id="JBFOLJ010000011">
    <property type="protein sequence ID" value="KAL2496716.1"/>
    <property type="molecule type" value="Genomic_DNA"/>
</dbReference>
<evidence type="ECO:0000256" key="1">
    <source>
        <dbReference type="ARBA" id="ARBA00005771"/>
    </source>
</evidence>
<dbReference type="SUPFAM" id="SSF52540">
    <property type="entry name" value="P-loop containing nucleoside triphosphate hydrolases"/>
    <property type="match status" value="1"/>
</dbReference>
<keyword evidence="2 3" id="KW-0808">Transferase</keyword>
<comment type="similarity">
    <text evidence="1 3">Belongs to the sulfotransferase 1 family.</text>
</comment>
<evidence type="ECO:0000313" key="5">
    <source>
        <dbReference type="EMBL" id="KAL2496716.1"/>
    </source>
</evidence>
<protein>
    <recommendedName>
        <fullName evidence="3">Sulfotransferase</fullName>
        <ecNumber evidence="3">2.8.2.-</ecNumber>
    </recommendedName>
</protein>
<evidence type="ECO:0000256" key="3">
    <source>
        <dbReference type="RuleBase" id="RU361155"/>
    </source>
</evidence>
<organism evidence="5 6">
    <name type="scientific">Forsythia ovata</name>
    <dbReference type="NCBI Taxonomy" id="205694"/>
    <lineage>
        <taxon>Eukaryota</taxon>
        <taxon>Viridiplantae</taxon>
        <taxon>Streptophyta</taxon>
        <taxon>Embryophyta</taxon>
        <taxon>Tracheophyta</taxon>
        <taxon>Spermatophyta</taxon>
        <taxon>Magnoliopsida</taxon>
        <taxon>eudicotyledons</taxon>
        <taxon>Gunneridae</taxon>
        <taxon>Pentapetalae</taxon>
        <taxon>asterids</taxon>
        <taxon>lamiids</taxon>
        <taxon>Lamiales</taxon>
        <taxon>Oleaceae</taxon>
        <taxon>Forsythieae</taxon>
        <taxon>Forsythia</taxon>
    </lineage>
</organism>